<dbReference type="AlphaFoldDB" id="A0A9N9A7F9"/>
<reference evidence="2" key="1">
    <citation type="submission" date="2021-06" db="EMBL/GenBank/DDBJ databases">
        <authorList>
            <person name="Kallberg Y."/>
            <person name="Tangrot J."/>
            <person name="Rosling A."/>
        </authorList>
    </citation>
    <scope>NUCLEOTIDE SEQUENCE</scope>
    <source>
        <strain evidence="2">CL551</strain>
    </source>
</reference>
<accession>A0A9N9A7F9</accession>
<comment type="caution">
    <text evidence="2">The sequence shown here is derived from an EMBL/GenBank/DDBJ whole genome shotgun (WGS) entry which is preliminary data.</text>
</comment>
<organism evidence="2 3">
    <name type="scientific">Acaulospora morrowiae</name>
    <dbReference type="NCBI Taxonomy" id="94023"/>
    <lineage>
        <taxon>Eukaryota</taxon>
        <taxon>Fungi</taxon>
        <taxon>Fungi incertae sedis</taxon>
        <taxon>Mucoromycota</taxon>
        <taxon>Glomeromycotina</taxon>
        <taxon>Glomeromycetes</taxon>
        <taxon>Diversisporales</taxon>
        <taxon>Acaulosporaceae</taxon>
        <taxon>Acaulospora</taxon>
    </lineage>
</organism>
<sequence>MNYQQFQYTPAERQMNSQSPLHLMNTVSGSSKPSKMHLYSLNASQLELTSSPNVSPGPRPTIRPIPSPMTPITPLVLTESHYQKEFVHPSLSNSHDPSEYGYFYHGSNIQHYHQSPLSQLPHRYGYHDQYDYSINHPTQPSTSFSPGSPSPLSSGASTPTYSTCLSSSFPNQLTILNNYCNENSFQPNAVNTVDENLLRNNNTYLAHPSGFVNFDSEDGADMFKDLIITNPLDTGLYYQNFHQKSLYEIMANGTGKCQDNNDTQFHQILKGMNDMDITDFH</sequence>
<keyword evidence="3" id="KW-1185">Reference proteome</keyword>
<evidence type="ECO:0000256" key="1">
    <source>
        <dbReference type="SAM" id="MobiDB-lite"/>
    </source>
</evidence>
<evidence type="ECO:0000313" key="2">
    <source>
        <dbReference type="EMBL" id="CAG8519358.1"/>
    </source>
</evidence>
<feature type="region of interest" description="Disordered" evidence="1">
    <location>
        <begin position="128"/>
        <end position="157"/>
    </location>
</feature>
<dbReference type="EMBL" id="CAJVPV010002157">
    <property type="protein sequence ID" value="CAG8519358.1"/>
    <property type="molecule type" value="Genomic_DNA"/>
</dbReference>
<evidence type="ECO:0000313" key="3">
    <source>
        <dbReference type="Proteomes" id="UP000789342"/>
    </source>
</evidence>
<name>A0A9N9A7F9_9GLOM</name>
<feature type="region of interest" description="Disordered" evidence="1">
    <location>
        <begin position="48"/>
        <end position="69"/>
    </location>
</feature>
<proteinExistence type="predicted"/>
<dbReference type="OrthoDB" id="2355043at2759"/>
<feature type="compositionally biased region" description="Low complexity" evidence="1">
    <location>
        <begin position="137"/>
        <end position="157"/>
    </location>
</feature>
<dbReference type="Proteomes" id="UP000789342">
    <property type="component" value="Unassembled WGS sequence"/>
</dbReference>
<feature type="compositionally biased region" description="Pro residues" evidence="1">
    <location>
        <begin position="55"/>
        <end position="69"/>
    </location>
</feature>
<gene>
    <name evidence="2" type="ORF">AMORRO_LOCUS4123</name>
</gene>
<protein>
    <submittedName>
        <fullName evidence="2">15022_t:CDS:1</fullName>
    </submittedName>
</protein>